<name>A0A448XP70_9PLAT</name>
<comment type="caution">
    <text evidence="2">The sequence shown here is derived from an EMBL/GenBank/DDBJ whole genome shotgun (WGS) entry which is preliminary data.</text>
</comment>
<reference evidence="2" key="1">
    <citation type="submission" date="2018-11" db="EMBL/GenBank/DDBJ databases">
        <authorList>
            <consortium name="Pathogen Informatics"/>
        </authorList>
    </citation>
    <scope>NUCLEOTIDE SEQUENCE</scope>
</reference>
<feature type="compositionally biased region" description="Low complexity" evidence="1">
    <location>
        <begin position="46"/>
        <end position="61"/>
    </location>
</feature>
<proteinExistence type="predicted"/>
<dbReference type="Gene3D" id="2.10.220.10">
    <property type="entry name" value="Hormone Receptor, Insulin-like Growth Factor Receptor 1, Chain A, domain 2"/>
    <property type="match status" value="1"/>
</dbReference>
<organism evidence="2 3">
    <name type="scientific">Protopolystoma xenopodis</name>
    <dbReference type="NCBI Taxonomy" id="117903"/>
    <lineage>
        <taxon>Eukaryota</taxon>
        <taxon>Metazoa</taxon>
        <taxon>Spiralia</taxon>
        <taxon>Lophotrochozoa</taxon>
        <taxon>Platyhelminthes</taxon>
        <taxon>Monogenea</taxon>
        <taxon>Polyopisthocotylea</taxon>
        <taxon>Polystomatidea</taxon>
        <taxon>Polystomatidae</taxon>
        <taxon>Protopolystoma</taxon>
    </lineage>
</organism>
<protein>
    <submittedName>
        <fullName evidence="2">Uncharacterized protein</fullName>
    </submittedName>
</protein>
<gene>
    <name evidence="2" type="ORF">PXEA_LOCUS34857</name>
</gene>
<dbReference type="AlphaFoldDB" id="A0A448XP70"/>
<feature type="compositionally biased region" description="Polar residues" evidence="1">
    <location>
        <begin position="63"/>
        <end position="75"/>
    </location>
</feature>
<feature type="region of interest" description="Disordered" evidence="1">
    <location>
        <begin position="46"/>
        <end position="75"/>
    </location>
</feature>
<feature type="non-terminal residue" evidence="2">
    <location>
        <position position="1"/>
    </location>
</feature>
<dbReference type="EMBL" id="CAAALY010269269">
    <property type="protein sequence ID" value="VEL41417.1"/>
    <property type="molecule type" value="Genomic_DNA"/>
</dbReference>
<dbReference type="Proteomes" id="UP000784294">
    <property type="component" value="Unassembled WGS sequence"/>
</dbReference>
<accession>A0A448XP70</accession>
<feature type="compositionally biased region" description="Low complexity" evidence="1">
    <location>
        <begin position="1"/>
        <end position="23"/>
    </location>
</feature>
<feature type="region of interest" description="Disordered" evidence="1">
    <location>
        <begin position="1"/>
        <end position="29"/>
    </location>
</feature>
<feature type="region of interest" description="Disordered" evidence="1">
    <location>
        <begin position="121"/>
        <end position="164"/>
    </location>
</feature>
<feature type="compositionally biased region" description="Polar residues" evidence="1">
    <location>
        <begin position="135"/>
        <end position="145"/>
    </location>
</feature>
<keyword evidence="3" id="KW-1185">Reference proteome</keyword>
<evidence type="ECO:0000256" key="1">
    <source>
        <dbReference type="SAM" id="MobiDB-lite"/>
    </source>
</evidence>
<sequence length="219" mass="22766">SSSSSSPSSSSLSSSSFSSSSSSTRDFLVSSDTSPLLSLSSAASLSTSSNLSPSFNLPAPLHSSPTLYSASDRQTTDISTSSAFANVGSATTRATPIAATPTTVSLASDGETHISELFLTSEPSIEPGHGEQKTTDSLQEPTTKWPQEGSPGIRVKGHSNKEVPNKQLHKTVICQPCSPMCQPGAAACTGPGDDQCLRGCRFARVRDSRKLAVLSRITR</sequence>
<evidence type="ECO:0000313" key="3">
    <source>
        <dbReference type="Proteomes" id="UP000784294"/>
    </source>
</evidence>
<evidence type="ECO:0000313" key="2">
    <source>
        <dbReference type="EMBL" id="VEL41417.1"/>
    </source>
</evidence>